<keyword evidence="3" id="KW-0548">Nucleotidyltransferase</keyword>
<dbReference type="Gene3D" id="3.30.420.10">
    <property type="entry name" value="Ribonuclease H-like superfamily/Ribonuclease H"/>
    <property type="match status" value="1"/>
</dbReference>
<evidence type="ECO:0000256" key="2">
    <source>
        <dbReference type="ARBA" id="ARBA00022679"/>
    </source>
</evidence>
<sequence length="921" mass="107274">MSVEESKQVNLDIVREYEDVFSGIGCLPGKYTIRLKENSIPVVHAPRKLPFAIKDDVRKKLLEMESQGIIAKVEGPTDWVNSITIVRKGNGDLRICLDPKELNECIKREYFRLPTIDEILSQLSGACYFSTLDASMGFWQVELDETNKYCTFNTPFGRYKFLRMPFGICSASEVFHRKMYENFDDIEGVCMYIDDLLIYAKTKKEHDKVLRKVLNRCRKINLKLNMQKCKFGLQELKYLGHRITKNGLCADDSHISAIQNMPIPKNKKDIERFLGLVTYVGKFVPHLSDKTIFLRDILKKDVDWHWDENQERCFLELKNVLSCPPVLQYYSIKEPIVISVDASSSGLGACLMQKELPVCYASKALTTTEQRYAQIEKELYACVFACERFYEYIYGRSDVTIETDHKPLISIIKKPIVDSPARLQRMLLRLQRFTFRLIYKPGKHLYVADALSRAYEDNRIDESSLSDCDNFNDEICMVLCDKVLAISEYIPDLQLTAIQKRTQSDSELVQLKKYIMQGWPNDNSDVPEIIKPYWNYRNDLSYTLGLVFKNDRIVVPKEYRKEILNKIHIGHLGLEKCKLRAREIVFWPGMNNDLHNLITNCNTCLSHRKSNQKQELIPHSIPDRAWEKVGVDLFQLKGEDYLLLVDYFSKFCEVVKLHSTMSESVINALKNIFYRQGIPNIVMSDCGPQFSSSLFRQFALDWGFIHTTSSPYYPQSNGQVERMVQTIKNIMIKTNEDQIDYRLAILEYLNTPLTDSLPSPAELLQSRKLKSIIPTSNKLLKSKVHTNVRNKLIERQALHKYYYDRNKKHLESLSIGQKVKVYNKFAKRWTSGIVTGILRDRSYEILLSNGNKVVRNRRHIIRDSSQRHDPPQDYNFEYDDNCQYCDNTNNLSSDTYSSDIRRTRYGRVVRPPDRWGYENES</sequence>
<dbReference type="InterPro" id="IPR000477">
    <property type="entry name" value="RT_dom"/>
</dbReference>
<dbReference type="Pfam" id="PF17921">
    <property type="entry name" value="Integrase_H2C2"/>
    <property type="match status" value="1"/>
</dbReference>
<gene>
    <name evidence="10" type="primary">LOC128201857</name>
</gene>
<proteinExistence type="predicted"/>
<dbReference type="RefSeq" id="XP_052756041.1">
    <property type="nucleotide sequence ID" value="XM_052900081.1"/>
</dbReference>
<evidence type="ECO:0000313" key="9">
    <source>
        <dbReference type="Proteomes" id="UP001652740"/>
    </source>
</evidence>
<dbReference type="GeneID" id="128201857"/>
<dbReference type="PANTHER" id="PTHR37984:SF8">
    <property type="entry name" value="CCHC-TYPE DOMAIN-CONTAINING PROTEIN"/>
    <property type="match status" value="1"/>
</dbReference>
<evidence type="ECO:0000259" key="8">
    <source>
        <dbReference type="PROSITE" id="PS50994"/>
    </source>
</evidence>
<dbReference type="CDD" id="cd09274">
    <property type="entry name" value="RNase_HI_RT_Ty3"/>
    <property type="match status" value="1"/>
</dbReference>
<dbReference type="Gene3D" id="1.10.340.70">
    <property type="match status" value="1"/>
</dbReference>
<dbReference type="InterPro" id="IPR050951">
    <property type="entry name" value="Retrovirus_Pol_polyprotein"/>
</dbReference>
<dbReference type="Pfam" id="PF00665">
    <property type="entry name" value="rve"/>
    <property type="match status" value="1"/>
</dbReference>
<keyword evidence="4" id="KW-0540">Nuclease</keyword>
<dbReference type="InterPro" id="IPR036397">
    <property type="entry name" value="RNaseH_sf"/>
</dbReference>
<dbReference type="InterPro" id="IPR043502">
    <property type="entry name" value="DNA/RNA_pol_sf"/>
</dbReference>
<dbReference type="EC" id="2.7.7.49" evidence="1"/>
<keyword evidence="5" id="KW-0255">Endonuclease</keyword>
<evidence type="ECO:0000256" key="7">
    <source>
        <dbReference type="ARBA" id="ARBA00022918"/>
    </source>
</evidence>
<reference evidence="10" key="1">
    <citation type="submission" date="2025-08" db="UniProtKB">
        <authorList>
            <consortium name="RefSeq"/>
        </authorList>
    </citation>
    <scope>IDENTIFICATION</scope>
    <source>
        <tissue evidence="10">Whole larvae</tissue>
    </source>
</reference>
<keyword evidence="6" id="KW-0378">Hydrolase</keyword>
<feature type="domain" description="Integrase catalytic" evidence="8">
    <location>
        <begin position="618"/>
        <end position="782"/>
    </location>
</feature>
<evidence type="ECO:0000256" key="1">
    <source>
        <dbReference type="ARBA" id="ARBA00012493"/>
    </source>
</evidence>
<dbReference type="InterPro" id="IPR041588">
    <property type="entry name" value="Integrase_H2C2"/>
</dbReference>
<dbReference type="SUPFAM" id="SSF56672">
    <property type="entry name" value="DNA/RNA polymerases"/>
    <property type="match status" value="1"/>
</dbReference>
<name>A0ABM3MXH1_GALME</name>
<keyword evidence="9" id="KW-1185">Reference proteome</keyword>
<dbReference type="SUPFAM" id="SSF53098">
    <property type="entry name" value="Ribonuclease H-like"/>
    <property type="match status" value="1"/>
</dbReference>
<keyword evidence="7" id="KW-0695">RNA-directed DNA polymerase</keyword>
<dbReference type="PANTHER" id="PTHR37984">
    <property type="entry name" value="PROTEIN CBG26694"/>
    <property type="match status" value="1"/>
</dbReference>
<dbReference type="InterPro" id="IPR043128">
    <property type="entry name" value="Rev_trsase/Diguanyl_cyclase"/>
</dbReference>
<dbReference type="Proteomes" id="UP001652740">
    <property type="component" value="Unplaced"/>
</dbReference>
<evidence type="ECO:0000256" key="3">
    <source>
        <dbReference type="ARBA" id="ARBA00022695"/>
    </source>
</evidence>
<dbReference type="CDD" id="cd01647">
    <property type="entry name" value="RT_LTR"/>
    <property type="match status" value="1"/>
</dbReference>
<organism evidence="9 10">
    <name type="scientific">Galleria mellonella</name>
    <name type="common">Greater wax moth</name>
    <dbReference type="NCBI Taxonomy" id="7137"/>
    <lineage>
        <taxon>Eukaryota</taxon>
        <taxon>Metazoa</taxon>
        <taxon>Ecdysozoa</taxon>
        <taxon>Arthropoda</taxon>
        <taxon>Hexapoda</taxon>
        <taxon>Insecta</taxon>
        <taxon>Pterygota</taxon>
        <taxon>Neoptera</taxon>
        <taxon>Endopterygota</taxon>
        <taxon>Lepidoptera</taxon>
        <taxon>Glossata</taxon>
        <taxon>Ditrysia</taxon>
        <taxon>Pyraloidea</taxon>
        <taxon>Pyralidae</taxon>
        <taxon>Galleriinae</taxon>
        <taxon>Galleria</taxon>
    </lineage>
</organism>
<protein>
    <recommendedName>
        <fullName evidence="1">RNA-directed DNA polymerase</fullName>
        <ecNumber evidence="1">2.7.7.49</ecNumber>
    </recommendedName>
</protein>
<evidence type="ECO:0000256" key="5">
    <source>
        <dbReference type="ARBA" id="ARBA00022759"/>
    </source>
</evidence>
<dbReference type="InterPro" id="IPR012337">
    <property type="entry name" value="RNaseH-like_sf"/>
</dbReference>
<keyword evidence="2" id="KW-0808">Transferase</keyword>
<evidence type="ECO:0000256" key="4">
    <source>
        <dbReference type="ARBA" id="ARBA00022722"/>
    </source>
</evidence>
<dbReference type="Gene3D" id="3.10.10.10">
    <property type="entry name" value="HIV Type 1 Reverse Transcriptase, subunit A, domain 1"/>
    <property type="match status" value="1"/>
</dbReference>
<dbReference type="InterPro" id="IPR001584">
    <property type="entry name" value="Integrase_cat-core"/>
</dbReference>
<dbReference type="InterPro" id="IPR041373">
    <property type="entry name" value="RT_RNaseH"/>
</dbReference>
<dbReference type="PROSITE" id="PS50994">
    <property type="entry name" value="INTEGRASE"/>
    <property type="match status" value="1"/>
</dbReference>
<dbReference type="Gene3D" id="3.30.70.270">
    <property type="match status" value="2"/>
</dbReference>
<accession>A0ABM3MXH1</accession>
<dbReference type="Pfam" id="PF00078">
    <property type="entry name" value="RVT_1"/>
    <property type="match status" value="1"/>
</dbReference>
<evidence type="ECO:0000256" key="6">
    <source>
        <dbReference type="ARBA" id="ARBA00022801"/>
    </source>
</evidence>
<dbReference type="Pfam" id="PF17917">
    <property type="entry name" value="RT_RNaseH"/>
    <property type="match status" value="1"/>
</dbReference>
<evidence type="ECO:0000313" key="10">
    <source>
        <dbReference type="RefSeq" id="XP_052756041.1"/>
    </source>
</evidence>